<gene>
    <name evidence="1" type="ORF">QN277_001586</name>
</gene>
<evidence type="ECO:0000313" key="1">
    <source>
        <dbReference type="EMBL" id="KAK4284804.1"/>
    </source>
</evidence>
<dbReference type="InterPro" id="IPR011990">
    <property type="entry name" value="TPR-like_helical_dom_sf"/>
</dbReference>
<proteinExistence type="predicted"/>
<comment type="caution">
    <text evidence="1">The sequence shown here is derived from an EMBL/GenBank/DDBJ whole genome shotgun (WGS) entry which is preliminary data.</text>
</comment>
<reference evidence="1" key="1">
    <citation type="submission" date="2023-10" db="EMBL/GenBank/DDBJ databases">
        <title>Chromosome-level genome of the transformable northern wattle, Acacia crassicarpa.</title>
        <authorList>
            <person name="Massaro I."/>
            <person name="Sinha N.R."/>
            <person name="Poethig S."/>
            <person name="Leichty A.R."/>
        </authorList>
    </citation>
    <scope>NUCLEOTIDE SEQUENCE</scope>
    <source>
        <strain evidence="1">Acra3RX</strain>
        <tissue evidence="1">Leaf</tissue>
    </source>
</reference>
<dbReference type="Proteomes" id="UP001293593">
    <property type="component" value="Unassembled WGS sequence"/>
</dbReference>
<evidence type="ECO:0000313" key="2">
    <source>
        <dbReference type="Proteomes" id="UP001293593"/>
    </source>
</evidence>
<name>A0AAE1N8Z6_9FABA</name>
<dbReference type="Gene3D" id="1.25.40.10">
    <property type="entry name" value="Tetratricopeptide repeat domain"/>
    <property type="match status" value="1"/>
</dbReference>
<organism evidence="1 2">
    <name type="scientific">Acacia crassicarpa</name>
    <name type="common">northern wattle</name>
    <dbReference type="NCBI Taxonomy" id="499986"/>
    <lineage>
        <taxon>Eukaryota</taxon>
        <taxon>Viridiplantae</taxon>
        <taxon>Streptophyta</taxon>
        <taxon>Embryophyta</taxon>
        <taxon>Tracheophyta</taxon>
        <taxon>Spermatophyta</taxon>
        <taxon>Magnoliopsida</taxon>
        <taxon>eudicotyledons</taxon>
        <taxon>Gunneridae</taxon>
        <taxon>Pentapetalae</taxon>
        <taxon>rosids</taxon>
        <taxon>fabids</taxon>
        <taxon>Fabales</taxon>
        <taxon>Fabaceae</taxon>
        <taxon>Caesalpinioideae</taxon>
        <taxon>mimosoid clade</taxon>
        <taxon>Acacieae</taxon>
        <taxon>Acacia</taxon>
    </lineage>
</organism>
<keyword evidence="2" id="KW-1185">Reference proteome</keyword>
<dbReference type="EMBL" id="JAWXYG010000001">
    <property type="protein sequence ID" value="KAK4284804.1"/>
    <property type="molecule type" value="Genomic_DNA"/>
</dbReference>
<dbReference type="AlphaFoldDB" id="A0AAE1N8Z6"/>
<protein>
    <submittedName>
        <fullName evidence="1">Uncharacterized protein</fullName>
    </submittedName>
</protein>
<sequence length="58" mass="6544">MPPPYSTIIQESANGSWLFPTASDGDYDNLRHWLCVTRSTNMSSLRQLWTSYSTSMAA</sequence>
<accession>A0AAE1N8Z6</accession>